<dbReference type="AlphaFoldDB" id="A0A833VGW3"/>
<evidence type="ECO:0000313" key="3">
    <source>
        <dbReference type="Proteomes" id="UP000623129"/>
    </source>
</evidence>
<accession>A0A833VGW3</accession>
<name>A0A833VGW3_9POAL</name>
<sequence>MAFSSLKLNTTPAIPRVVTRKDSSLKTQASLQFERSTPKIILNGGSNISRRDALSCVTSTLLFTALIQTEPADAHARITRPDMRRTLMEKLEQLREKAGLKKKENTAPKEEKKIPKLAKKEQPKEEKKFPKLEKNEKKEQPKEEKKEPSSDNKEQPKLVEASF</sequence>
<feature type="region of interest" description="Disordered" evidence="1">
    <location>
        <begin position="90"/>
        <end position="163"/>
    </location>
</feature>
<feature type="compositionally biased region" description="Basic and acidic residues" evidence="1">
    <location>
        <begin position="90"/>
        <end position="157"/>
    </location>
</feature>
<dbReference type="EMBL" id="SWLB01000003">
    <property type="protein sequence ID" value="KAF3339657.1"/>
    <property type="molecule type" value="Genomic_DNA"/>
</dbReference>
<evidence type="ECO:0000256" key="1">
    <source>
        <dbReference type="SAM" id="MobiDB-lite"/>
    </source>
</evidence>
<keyword evidence="3" id="KW-1185">Reference proteome</keyword>
<evidence type="ECO:0000313" key="2">
    <source>
        <dbReference type="EMBL" id="KAF3339657.1"/>
    </source>
</evidence>
<comment type="caution">
    <text evidence="2">The sequence shown here is derived from an EMBL/GenBank/DDBJ whole genome shotgun (WGS) entry which is preliminary data.</text>
</comment>
<protein>
    <submittedName>
        <fullName evidence="2">Uncharacterized protein</fullName>
    </submittedName>
</protein>
<organism evidence="2 3">
    <name type="scientific">Carex littledalei</name>
    <dbReference type="NCBI Taxonomy" id="544730"/>
    <lineage>
        <taxon>Eukaryota</taxon>
        <taxon>Viridiplantae</taxon>
        <taxon>Streptophyta</taxon>
        <taxon>Embryophyta</taxon>
        <taxon>Tracheophyta</taxon>
        <taxon>Spermatophyta</taxon>
        <taxon>Magnoliopsida</taxon>
        <taxon>Liliopsida</taxon>
        <taxon>Poales</taxon>
        <taxon>Cyperaceae</taxon>
        <taxon>Cyperoideae</taxon>
        <taxon>Cariceae</taxon>
        <taxon>Carex</taxon>
        <taxon>Carex subgen. Euthyceras</taxon>
    </lineage>
</organism>
<reference evidence="2" key="1">
    <citation type="submission" date="2020-01" db="EMBL/GenBank/DDBJ databases">
        <title>Genome sequence of Kobresia littledalei, the first chromosome-level genome in the family Cyperaceae.</title>
        <authorList>
            <person name="Qu G."/>
        </authorList>
    </citation>
    <scope>NUCLEOTIDE SEQUENCE</scope>
    <source>
        <strain evidence="2">C.B.Clarke</strain>
        <tissue evidence="2">Leaf</tissue>
    </source>
</reference>
<dbReference type="Proteomes" id="UP000623129">
    <property type="component" value="Unassembled WGS sequence"/>
</dbReference>
<dbReference type="OrthoDB" id="647720at2759"/>
<proteinExistence type="predicted"/>
<gene>
    <name evidence="2" type="ORF">FCM35_KLT15428</name>
</gene>